<feature type="compositionally biased region" description="Low complexity" evidence="2">
    <location>
        <begin position="321"/>
        <end position="344"/>
    </location>
</feature>
<feature type="compositionally biased region" description="Polar residues" evidence="2">
    <location>
        <begin position="279"/>
        <end position="290"/>
    </location>
</feature>
<feature type="compositionally biased region" description="Low complexity" evidence="2">
    <location>
        <begin position="13"/>
        <end position="35"/>
    </location>
</feature>
<dbReference type="SMART" id="SM00355">
    <property type="entry name" value="ZnF_C2H2"/>
    <property type="match status" value="1"/>
</dbReference>
<protein>
    <submittedName>
        <fullName evidence="4">Zinc finger, c2h2 type domain containing protein</fullName>
    </submittedName>
</protein>
<feature type="region of interest" description="Disordered" evidence="2">
    <location>
        <begin position="104"/>
        <end position="181"/>
    </location>
</feature>
<feature type="region of interest" description="Disordered" evidence="2">
    <location>
        <begin position="1"/>
        <end position="48"/>
    </location>
</feature>
<evidence type="ECO:0000256" key="2">
    <source>
        <dbReference type="SAM" id="MobiDB-lite"/>
    </source>
</evidence>
<reference evidence="4 5" key="1">
    <citation type="journal article" date="2013" name="Genome Biol.">
        <title>Genome of Acanthamoeba castellanii highlights extensive lateral gene transfer and early evolution of tyrosine kinase signaling.</title>
        <authorList>
            <person name="Clarke M."/>
            <person name="Lohan A.J."/>
            <person name="Liu B."/>
            <person name="Lagkouvardos I."/>
            <person name="Roy S."/>
            <person name="Zafar N."/>
            <person name="Bertelli C."/>
            <person name="Schilde C."/>
            <person name="Kianianmomeni A."/>
            <person name="Burglin T.R."/>
            <person name="Frech C."/>
            <person name="Turcotte B."/>
            <person name="Kopec K.O."/>
            <person name="Synnott J.M."/>
            <person name="Choo C."/>
            <person name="Paponov I."/>
            <person name="Finkler A."/>
            <person name="Soon Heng Tan C."/>
            <person name="Hutchins A.P."/>
            <person name="Weinmeier T."/>
            <person name="Rattei T."/>
            <person name="Chu J.S."/>
            <person name="Gimenez G."/>
            <person name="Irimia M."/>
            <person name="Rigden D.J."/>
            <person name="Fitzpatrick D.A."/>
            <person name="Lorenzo-Morales J."/>
            <person name="Bateman A."/>
            <person name="Chiu C.H."/>
            <person name="Tang P."/>
            <person name="Hegemann P."/>
            <person name="Fromm H."/>
            <person name="Raoult D."/>
            <person name="Greub G."/>
            <person name="Miranda-Saavedra D."/>
            <person name="Chen N."/>
            <person name="Nash P."/>
            <person name="Ginger M.L."/>
            <person name="Horn M."/>
            <person name="Schaap P."/>
            <person name="Caler L."/>
            <person name="Loftus B."/>
        </authorList>
    </citation>
    <scope>NUCLEOTIDE SEQUENCE [LARGE SCALE GENOMIC DNA]</scope>
    <source>
        <strain evidence="4 5">Neff</strain>
    </source>
</reference>
<dbReference type="PANTHER" id="PTHR33494:SF1">
    <property type="entry name" value="C2H2-TYPE DOMAIN-CONTAINING PROTEIN-RELATED"/>
    <property type="match status" value="1"/>
</dbReference>
<sequence>MERPTTSGPPPRAARSSASSTSTSSSSSSRATRAAGGRGTSPPAIPEFTDEEYVLYLENPSWTKEDTLSLLDAVRIFDLEWNLVASTFHGDSRKTPSRYQQLEELEADKRRLSVKRPSPTKQQQPPAPARPQTQKLPPRAPQLSRQLPPSPPIRQQPTQPQLHQQPRPAQQTNARILSPYGPPPISIGAGTTIFPLGPGSPFAFDPSAFMRGVNGHPQGMPSLFALPQPLPSIFPNPALHPSFASLPSLPPLPSLSQALGPPPAPTSTAGPAMPANRSACPNHSTPSSRQNSTNGNINNTTNPVKPSAKPNIGISKLGAKSSANTNNAHNSTNSNGNTNGSPAGKRQLVPISTNPTLPPPSATSSSATPSSSSGGPSVVVISTEEWRKKRRRRTASEISRNFKCDIPTCSKAYGSEGALKMHIRLKHPGLRLPISKPQFPRPNPLLLSSFLPLGVGSVMLGQNAAAMGFPSPLPRLVPQQAKSLPAGLSPQLPGTSPLLGSPSSASSSPQQRPTAPLSDPVLRPQPSNASPTAVSVKREEVILSVAFMRLEIGGYECMSKTTGDLVAHFNFTHKRLLWEVVSGGAKLSIYSVFDELAGFGLEMLKDGSAVLTIEFSLPPEVSWEGNISMQHTIAKCKRHALHFPPHALNKPVEMMLTLDERLRELANLGLPTLVDPYFELDDSSSSSSSDSDEDGPHSLGTRQQHKRPSQSAGGGSPS</sequence>
<feature type="compositionally biased region" description="Low complexity" evidence="2">
    <location>
        <begin position="487"/>
        <end position="516"/>
    </location>
</feature>
<dbReference type="InterPro" id="IPR032563">
    <property type="entry name" value="DAMP1_SANT-like"/>
</dbReference>
<dbReference type="EMBL" id="KB008153">
    <property type="protein sequence ID" value="ELR11382.1"/>
    <property type="molecule type" value="Genomic_DNA"/>
</dbReference>
<gene>
    <name evidence="4" type="ORF">ACA1_135610</name>
</gene>
<feature type="region of interest" description="Disordered" evidence="2">
    <location>
        <begin position="481"/>
        <end position="533"/>
    </location>
</feature>
<dbReference type="GeneID" id="14911799"/>
<dbReference type="OrthoDB" id="21371at2759"/>
<keyword evidence="1" id="KW-0479">Metal-binding</keyword>
<evidence type="ECO:0000256" key="1">
    <source>
        <dbReference type="PROSITE-ProRule" id="PRU00042"/>
    </source>
</evidence>
<feature type="domain" description="C2H2-type" evidence="3">
    <location>
        <begin position="402"/>
        <end position="432"/>
    </location>
</feature>
<accession>L8GEC9</accession>
<name>L8GEC9_ACACF</name>
<keyword evidence="5" id="KW-1185">Reference proteome</keyword>
<dbReference type="Pfam" id="PF16282">
    <property type="entry name" value="SANT_DAMP1_like"/>
    <property type="match status" value="1"/>
</dbReference>
<dbReference type="InterPro" id="IPR013087">
    <property type="entry name" value="Znf_C2H2_type"/>
</dbReference>
<feature type="compositionally biased region" description="Low complexity" evidence="2">
    <location>
        <begin position="266"/>
        <end position="275"/>
    </location>
</feature>
<evidence type="ECO:0000313" key="4">
    <source>
        <dbReference type="EMBL" id="ELR11382.1"/>
    </source>
</evidence>
<feature type="compositionally biased region" description="Low complexity" evidence="2">
    <location>
        <begin position="362"/>
        <end position="377"/>
    </location>
</feature>
<feature type="region of interest" description="Disordered" evidence="2">
    <location>
        <begin position="254"/>
        <end position="384"/>
    </location>
</feature>
<keyword evidence="1" id="KW-0862">Zinc</keyword>
<organism evidence="4 5">
    <name type="scientific">Acanthamoeba castellanii (strain ATCC 30010 / Neff)</name>
    <dbReference type="NCBI Taxonomy" id="1257118"/>
    <lineage>
        <taxon>Eukaryota</taxon>
        <taxon>Amoebozoa</taxon>
        <taxon>Discosea</taxon>
        <taxon>Longamoebia</taxon>
        <taxon>Centramoebida</taxon>
        <taxon>Acanthamoebidae</taxon>
        <taxon>Acanthamoeba</taxon>
    </lineage>
</organism>
<dbReference type="Gene3D" id="1.10.10.60">
    <property type="entry name" value="Homeodomain-like"/>
    <property type="match status" value="1"/>
</dbReference>
<feature type="compositionally biased region" description="Low complexity" evidence="2">
    <location>
        <begin position="155"/>
        <end position="168"/>
    </location>
</feature>
<dbReference type="PROSITE" id="PS00028">
    <property type="entry name" value="ZINC_FINGER_C2H2_1"/>
    <property type="match status" value="1"/>
</dbReference>
<dbReference type="Pfam" id="PF24818">
    <property type="entry name" value="PH_TRF2_HOY1"/>
    <property type="match status" value="1"/>
</dbReference>
<feature type="region of interest" description="Disordered" evidence="2">
    <location>
        <begin position="679"/>
        <end position="718"/>
    </location>
</feature>
<dbReference type="GO" id="GO:0008270">
    <property type="term" value="F:zinc ion binding"/>
    <property type="evidence" value="ECO:0007669"/>
    <property type="project" value="UniProtKB-KW"/>
</dbReference>
<evidence type="ECO:0000313" key="5">
    <source>
        <dbReference type="Proteomes" id="UP000011083"/>
    </source>
</evidence>
<feature type="compositionally biased region" description="Low complexity" evidence="2">
    <location>
        <begin position="119"/>
        <end position="147"/>
    </location>
</feature>
<dbReference type="Gene3D" id="3.30.160.60">
    <property type="entry name" value="Classic Zinc Finger"/>
    <property type="match status" value="1"/>
</dbReference>
<dbReference type="Proteomes" id="UP000011083">
    <property type="component" value="Unassembled WGS sequence"/>
</dbReference>
<proteinExistence type="predicted"/>
<dbReference type="InterPro" id="IPR057939">
    <property type="entry name" value="TRF2_HOY1_PH"/>
</dbReference>
<dbReference type="PROSITE" id="PS50157">
    <property type="entry name" value="ZINC_FINGER_C2H2_2"/>
    <property type="match status" value="1"/>
</dbReference>
<feature type="compositionally biased region" description="Low complexity" evidence="2">
    <location>
        <begin position="291"/>
        <end position="302"/>
    </location>
</feature>
<dbReference type="OMA" id="HTIAKCK"/>
<dbReference type="KEGG" id="acan:ACA1_135610"/>
<keyword evidence="1" id="KW-0863">Zinc-finger</keyword>
<dbReference type="VEuPathDB" id="AmoebaDB:ACA1_135610"/>
<dbReference type="RefSeq" id="XP_004333395.1">
    <property type="nucleotide sequence ID" value="XM_004333347.1"/>
</dbReference>
<dbReference type="AlphaFoldDB" id="L8GEC9"/>
<evidence type="ECO:0000259" key="3">
    <source>
        <dbReference type="PROSITE" id="PS50157"/>
    </source>
</evidence>
<dbReference type="PANTHER" id="PTHR33494">
    <property type="entry name" value="OS02G0793800 PROTEIN"/>
    <property type="match status" value="1"/>
</dbReference>